<proteinExistence type="inferred from homology"/>
<comment type="caution">
    <text evidence="12">The sequence shown here is derived from an EMBL/GenBank/DDBJ whole genome shotgun (WGS) entry which is preliminary data.</text>
</comment>
<dbReference type="OrthoDB" id="3767534at2759"/>
<dbReference type="GeneID" id="31018914"/>
<comment type="similarity">
    <text evidence="3">Belongs to the RBT5 family.</text>
</comment>
<dbReference type="GO" id="GO:0046872">
    <property type="term" value="F:metal ion binding"/>
    <property type="evidence" value="ECO:0007669"/>
    <property type="project" value="UniProtKB-UniRule"/>
</dbReference>
<keyword evidence="5" id="KW-0472">Membrane</keyword>
<keyword evidence="4" id="KW-0964">Secreted</keyword>
<evidence type="ECO:0000256" key="5">
    <source>
        <dbReference type="ARBA" id="ARBA00022622"/>
    </source>
</evidence>
<comment type="subcellular location">
    <subcellularLocation>
        <location evidence="1">Membrane</location>
        <topology evidence="1">Lipid-anchor</topology>
        <topology evidence="1">GPI-anchor</topology>
    </subcellularLocation>
    <subcellularLocation>
        <location evidence="2">Secreted</location>
    </subcellularLocation>
</comment>
<dbReference type="InterPro" id="IPR008427">
    <property type="entry name" value="Extracellular_membr_CFEM_dom"/>
</dbReference>
<dbReference type="RefSeq" id="XP_020133655.1">
    <property type="nucleotide sequence ID" value="XM_020278653.1"/>
</dbReference>
<keyword evidence="8" id="KW-0449">Lipoprotein</keyword>
<dbReference type="EMBL" id="MNUE01000007">
    <property type="protein sequence ID" value="OJD37516.1"/>
    <property type="molecule type" value="Genomic_DNA"/>
</dbReference>
<keyword evidence="9" id="KW-0349">Heme</keyword>
<keyword evidence="7" id="KW-1015">Disulfide bond</keyword>
<sequence>MKPSTNTILTFLFTLLTANPSGVSAQDQCISSAQALIPSCAQSCVVSAKSAIGCTVESDFACACRQPERMTKGNLALTGCILKACGGRNAPRSEISEGVKEVCGCATAVANAAKIVGEDVTLATPVRVEAAATTTWVAGSAAVTGSSFTA</sequence>
<evidence type="ECO:0000256" key="1">
    <source>
        <dbReference type="ARBA" id="ARBA00004589"/>
    </source>
</evidence>
<evidence type="ECO:0000256" key="10">
    <source>
        <dbReference type="SAM" id="SignalP"/>
    </source>
</evidence>
<keyword evidence="9" id="KW-0479">Metal-binding</keyword>
<accession>A0A1J9SCE5</accession>
<keyword evidence="6 10" id="KW-0732">Signal</keyword>
<dbReference type="STRING" id="236234.A0A1J9SCE5"/>
<feature type="domain" description="CFEM" evidence="11">
    <location>
        <begin position="6"/>
        <end position="131"/>
    </location>
</feature>
<dbReference type="AlphaFoldDB" id="A0A1J9SCE5"/>
<evidence type="ECO:0000256" key="7">
    <source>
        <dbReference type="ARBA" id="ARBA00023157"/>
    </source>
</evidence>
<comment type="caution">
    <text evidence="9">Lacks conserved residue(s) required for the propagation of feature annotation.</text>
</comment>
<reference evidence="12 13" key="1">
    <citation type="submission" date="2016-10" db="EMBL/GenBank/DDBJ databases">
        <title>Proteomics and genomics reveal pathogen-plant mechanisms compatible with a hemibiotrophic lifestyle of Diplodia corticola.</title>
        <authorList>
            <person name="Fernandes I."/>
            <person name="De Jonge R."/>
            <person name="Van De Peer Y."/>
            <person name="Devreese B."/>
            <person name="Alves A."/>
            <person name="Esteves A.C."/>
        </authorList>
    </citation>
    <scope>NUCLEOTIDE SEQUENCE [LARGE SCALE GENOMIC DNA]</scope>
    <source>
        <strain evidence="12 13">CBS 112549</strain>
    </source>
</reference>
<protein>
    <submittedName>
        <fullName evidence="12">Cfem domain-containing protein</fullName>
    </submittedName>
</protein>
<keyword evidence="13" id="KW-1185">Reference proteome</keyword>
<organism evidence="12 13">
    <name type="scientific">Diplodia corticola</name>
    <dbReference type="NCBI Taxonomy" id="236234"/>
    <lineage>
        <taxon>Eukaryota</taxon>
        <taxon>Fungi</taxon>
        <taxon>Dikarya</taxon>
        <taxon>Ascomycota</taxon>
        <taxon>Pezizomycotina</taxon>
        <taxon>Dothideomycetes</taxon>
        <taxon>Dothideomycetes incertae sedis</taxon>
        <taxon>Botryosphaeriales</taxon>
        <taxon>Botryosphaeriaceae</taxon>
        <taxon>Diplodia</taxon>
    </lineage>
</organism>
<dbReference type="PROSITE" id="PS52012">
    <property type="entry name" value="CFEM"/>
    <property type="match status" value="1"/>
</dbReference>
<feature type="binding site" description="axial binding residue" evidence="9">
    <location>
        <position position="59"/>
    </location>
    <ligand>
        <name>heme</name>
        <dbReference type="ChEBI" id="CHEBI:30413"/>
    </ligand>
    <ligandPart>
        <name>Fe</name>
        <dbReference type="ChEBI" id="CHEBI:18248"/>
    </ligandPart>
</feature>
<dbReference type="GO" id="GO:0098552">
    <property type="term" value="C:side of membrane"/>
    <property type="evidence" value="ECO:0007669"/>
    <property type="project" value="UniProtKB-KW"/>
</dbReference>
<evidence type="ECO:0000256" key="4">
    <source>
        <dbReference type="ARBA" id="ARBA00022525"/>
    </source>
</evidence>
<feature type="chain" id="PRO_5012205022" evidence="10">
    <location>
        <begin position="26"/>
        <end position="150"/>
    </location>
</feature>
<dbReference type="GO" id="GO:0005576">
    <property type="term" value="C:extracellular region"/>
    <property type="evidence" value="ECO:0007669"/>
    <property type="project" value="UniProtKB-SubCell"/>
</dbReference>
<evidence type="ECO:0000259" key="11">
    <source>
        <dbReference type="PROSITE" id="PS52012"/>
    </source>
</evidence>
<name>A0A1J9SCE5_9PEZI</name>
<dbReference type="Pfam" id="PF05730">
    <property type="entry name" value="CFEM"/>
    <property type="match status" value="1"/>
</dbReference>
<feature type="signal peptide" evidence="10">
    <location>
        <begin position="1"/>
        <end position="25"/>
    </location>
</feature>
<evidence type="ECO:0000313" key="12">
    <source>
        <dbReference type="EMBL" id="OJD37516.1"/>
    </source>
</evidence>
<evidence type="ECO:0000313" key="13">
    <source>
        <dbReference type="Proteomes" id="UP000183809"/>
    </source>
</evidence>
<keyword evidence="5" id="KW-0325">Glycoprotein</keyword>
<keyword evidence="9" id="KW-0408">Iron</keyword>
<evidence type="ECO:0000256" key="8">
    <source>
        <dbReference type="ARBA" id="ARBA00023288"/>
    </source>
</evidence>
<evidence type="ECO:0000256" key="2">
    <source>
        <dbReference type="ARBA" id="ARBA00004613"/>
    </source>
</evidence>
<dbReference type="Proteomes" id="UP000183809">
    <property type="component" value="Unassembled WGS sequence"/>
</dbReference>
<keyword evidence="5" id="KW-0336">GPI-anchor</keyword>
<gene>
    <name evidence="12" type="ORF">BKCO1_7000200</name>
</gene>
<evidence type="ECO:0000256" key="9">
    <source>
        <dbReference type="PROSITE-ProRule" id="PRU01356"/>
    </source>
</evidence>
<evidence type="ECO:0000256" key="6">
    <source>
        <dbReference type="ARBA" id="ARBA00022729"/>
    </source>
</evidence>
<evidence type="ECO:0000256" key="3">
    <source>
        <dbReference type="ARBA" id="ARBA00010031"/>
    </source>
</evidence>